<feature type="signal peptide" evidence="1">
    <location>
        <begin position="1"/>
        <end position="26"/>
    </location>
</feature>
<gene>
    <name evidence="3" type="ORF">H8S75_09675</name>
</gene>
<feature type="domain" description="DUF1266" evidence="2">
    <location>
        <begin position="235"/>
        <end position="402"/>
    </location>
</feature>
<accession>A0ABR7H4S6</accession>
<dbReference type="PROSITE" id="PS51257">
    <property type="entry name" value="PROKAR_LIPOPROTEIN"/>
    <property type="match status" value="1"/>
</dbReference>
<comment type="caution">
    <text evidence="3">The sequence shown here is derived from an EMBL/GenBank/DDBJ whole genome shotgun (WGS) entry which is preliminary data.</text>
</comment>
<dbReference type="Proteomes" id="UP000634672">
    <property type="component" value="Unassembled WGS sequence"/>
</dbReference>
<name>A0ABR7H4S6_9FIRM</name>
<feature type="chain" id="PRO_5045564967" evidence="1">
    <location>
        <begin position="27"/>
        <end position="413"/>
    </location>
</feature>
<keyword evidence="1" id="KW-0732">Signal</keyword>
<organism evidence="3 4">
    <name type="scientific">Hungatella hominis</name>
    <dbReference type="NCBI Taxonomy" id="2763050"/>
    <lineage>
        <taxon>Bacteria</taxon>
        <taxon>Bacillati</taxon>
        <taxon>Bacillota</taxon>
        <taxon>Clostridia</taxon>
        <taxon>Lachnospirales</taxon>
        <taxon>Lachnospiraceae</taxon>
        <taxon>Hungatella</taxon>
    </lineage>
</organism>
<evidence type="ECO:0000313" key="4">
    <source>
        <dbReference type="Proteomes" id="UP000634672"/>
    </source>
</evidence>
<dbReference type="RefSeq" id="WP_187021098.1">
    <property type="nucleotide sequence ID" value="NZ_JACOPB010000003.1"/>
</dbReference>
<evidence type="ECO:0000313" key="3">
    <source>
        <dbReference type="EMBL" id="MBC5708219.1"/>
    </source>
</evidence>
<keyword evidence="4" id="KW-1185">Reference proteome</keyword>
<reference evidence="3 4" key="1">
    <citation type="submission" date="2020-08" db="EMBL/GenBank/DDBJ databases">
        <title>Genome public.</title>
        <authorList>
            <person name="Liu C."/>
            <person name="Sun Q."/>
        </authorList>
    </citation>
    <scope>NUCLEOTIDE SEQUENCE [LARGE SCALE GENOMIC DNA]</scope>
    <source>
        <strain evidence="3 4">NSJ-66</strain>
    </source>
</reference>
<dbReference type="InterPro" id="IPR009677">
    <property type="entry name" value="DUF1266"/>
</dbReference>
<sequence>MKSLQKNWRVLAAAILAAALFTGCKGADAVKEEPLNTYTAESGMFSVSLPGEWTEGDTMGLTDLMNLSRDDGMEAVIMGMTKGQLLGQGGSNVESLEDFFNYADALFLNGAAATTELDNTESIALAGMTATIAKDGTMTQKNGASGKLFIECGETERAYYLLMFSGTKGYDKKIASIKTNLGFEELEIPEPETLADTLRWFNASYAVITSLNGGDLNIPAGYEPGSMIETSMKTMLERDWGVTDQASLEETVERLVTKGHNSEALDYLAQSGTEGMTREDLITAMETNGFDDEEQTIMLAAFDAKNAYGDHAIAGWDLSRAMSLLGWGYLAGFYTYEEAMDKSLVTAQMIQQEFTSWDDFMNSYFYGYSYWSGNAPEDTDSQAYKRRRLYEEIKEEDNSPFSADWNTSLQKVW</sequence>
<protein>
    <submittedName>
        <fullName evidence="3">DUF1266 domain-containing protein</fullName>
    </submittedName>
</protein>
<dbReference type="Pfam" id="PF06889">
    <property type="entry name" value="DUF1266"/>
    <property type="match status" value="1"/>
</dbReference>
<proteinExistence type="predicted"/>
<evidence type="ECO:0000259" key="2">
    <source>
        <dbReference type="Pfam" id="PF06889"/>
    </source>
</evidence>
<evidence type="ECO:0000256" key="1">
    <source>
        <dbReference type="SAM" id="SignalP"/>
    </source>
</evidence>
<dbReference type="EMBL" id="JACOPB010000003">
    <property type="protein sequence ID" value="MBC5708219.1"/>
    <property type="molecule type" value="Genomic_DNA"/>
</dbReference>